<dbReference type="RefSeq" id="WP_062762057.1">
    <property type="nucleotide sequence ID" value="NZ_CP121043.1"/>
</dbReference>
<keyword evidence="3" id="KW-0436">Ligase</keyword>
<dbReference type="OrthoDB" id="7315605at2"/>
<feature type="domain" description="AMP-binding enzyme C-terminal" evidence="2">
    <location>
        <begin position="447"/>
        <end position="522"/>
    </location>
</feature>
<accession>A0A162LNJ7</accession>
<reference evidence="3 4" key="1">
    <citation type="submission" date="2015-12" db="EMBL/GenBank/DDBJ databases">
        <title>Genome sequence of Tistrella mobilis MCCC 1A02139.</title>
        <authorList>
            <person name="Lu L."/>
            <person name="Lai Q."/>
            <person name="Shao Z."/>
            <person name="Qian P."/>
        </authorList>
    </citation>
    <scope>NUCLEOTIDE SEQUENCE [LARGE SCALE GENOMIC DNA]</scope>
    <source>
        <strain evidence="3 4">MCCC 1A02139</strain>
    </source>
</reference>
<dbReference type="InterPro" id="IPR050237">
    <property type="entry name" value="ATP-dep_AMP-bd_enzyme"/>
</dbReference>
<name>A0A162LNJ7_9PROT</name>
<evidence type="ECO:0000259" key="2">
    <source>
        <dbReference type="Pfam" id="PF13193"/>
    </source>
</evidence>
<comment type="caution">
    <text evidence="3">The sequence shown here is derived from an EMBL/GenBank/DDBJ whole genome shotgun (WGS) entry which is preliminary data.</text>
</comment>
<dbReference type="PROSITE" id="PS00455">
    <property type="entry name" value="AMP_BINDING"/>
    <property type="match status" value="1"/>
</dbReference>
<sequence>MPDHTRLQGRADCVLPDLLDRRAADTPDAAFVVFADGQGRPEREGWSYAEMRARVRAMAAALQSLGVKPRDRVVVWLPNGGLCLTAWFAINYAGAIYVPINTAYKGGILEHVIRVSEARLVITIAALADRLVGIDTSAIDRVVVADAADASAAAARLPAARGITWLGADALESTASPAPLSEPVEPWDTQSIIYTSGTTGPSKGVLSSYAHLHAMGTALVSDPRRVPFLGAGDRFMVNLPLFHVGGTAPVYAMLALGGSIALVEGFDTSGFWPAIRQSGTTCVILLGVMAAFLLKDQGEGAARGSPLAHVIAIPLTEEAIAFRRRFGVTLHTLFNMSEVSCPLIAEENPEVVASCGRPRDGVEVRLVDAHDRAVAPGEVGELVIRTDLPWQMNHGYSGNPEATAAAWRNGWFHTGDAFRVDDQGNWFFVDRFKDSIRRRGENVSSFEVEAEICAHPAVREAAVVAVPAADSEDEILVALSLAEGASLEPAALIDHLRPRMAHFMIPRYVRMLADLPKTPTNKVEKYLIRKAGVTADTWDREAAGIVVKRDKIGQF</sequence>
<protein>
    <submittedName>
        <fullName evidence="3">ATP-dependent acyl-CoA ligase</fullName>
    </submittedName>
</protein>
<dbReference type="SUPFAM" id="SSF56801">
    <property type="entry name" value="Acetyl-CoA synthetase-like"/>
    <property type="match status" value="1"/>
</dbReference>
<dbReference type="InterPro" id="IPR000873">
    <property type="entry name" value="AMP-dep_synth/lig_dom"/>
</dbReference>
<feature type="domain" description="AMP-dependent synthetase/ligase" evidence="1">
    <location>
        <begin position="19"/>
        <end position="387"/>
    </location>
</feature>
<dbReference type="PANTHER" id="PTHR43767">
    <property type="entry name" value="LONG-CHAIN-FATTY-ACID--COA LIGASE"/>
    <property type="match status" value="1"/>
</dbReference>
<dbReference type="Pfam" id="PF00501">
    <property type="entry name" value="AMP-binding"/>
    <property type="match status" value="1"/>
</dbReference>
<organism evidence="3 4">
    <name type="scientific">Tistrella mobilis</name>
    <dbReference type="NCBI Taxonomy" id="171437"/>
    <lineage>
        <taxon>Bacteria</taxon>
        <taxon>Pseudomonadati</taxon>
        <taxon>Pseudomonadota</taxon>
        <taxon>Alphaproteobacteria</taxon>
        <taxon>Geminicoccales</taxon>
        <taxon>Geminicoccaceae</taxon>
        <taxon>Tistrella</taxon>
    </lineage>
</organism>
<proteinExistence type="predicted"/>
<dbReference type="InterPro" id="IPR042099">
    <property type="entry name" value="ANL_N_sf"/>
</dbReference>
<dbReference type="InterPro" id="IPR045851">
    <property type="entry name" value="AMP-bd_C_sf"/>
</dbReference>
<dbReference type="GO" id="GO:0016878">
    <property type="term" value="F:acid-thiol ligase activity"/>
    <property type="evidence" value="ECO:0007669"/>
    <property type="project" value="UniProtKB-ARBA"/>
</dbReference>
<gene>
    <name evidence="3" type="ORF">AUP44_22745</name>
</gene>
<evidence type="ECO:0000313" key="3">
    <source>
        <dbReference type="EMBL" id="KYO55948.1"/>
    </source>
</evidence>
<dbReference type="GeneID" id="97239408"/>
<dbReference type="PANTHER" id="PTHR43767:SF1">
    <property type="entry name" value="NONRIBOSOMAL PEPTIDE SYNTHASE PES1 (EUROFUNG)-RELATED"/>
    <property type="match status" value="1"/>
</dbReference>
<dbReference type="Proteomes" id="UP000075787">
    <property type="component" value="Unassembled WGS sequence"/>
</dbReference>
<evidence type="ECO:0000313" key="4">
    <source>
        <dbReference type="Proteomes" id="UP000075787"/>
    </source>
</evidence>
<dbReference type="Gene3D" id="3.40.50.12780">
    <property type="entry name" value="N-terminal domain of ligase-like"/>
    <property type="match status" value="1"/>
</dbReference>
<dbReference type="InterPro" id="IPR020845">
    <property type="entry name" value="AMP-binding_CS"/>
</dbReference>
<dbReference type="AlphaFoldDB" id="A0A162LNJ7"/>
<evidence type="ECO:0000259" key="1">
    <source>
        <dbReference type="Pfam" id="PF00501"/>
    </source>
</evidence>
<dbReference type="Gene3D" id="3.30.300.30">
    <property type="match status" value="1"/>
</dbReference>
<dbReference type="InterPro" id="IPR025110">
    <property type="entry name" value="AMP-bd_C"/>
</dbReference>
<dbReference type="Pfam" id="PF13193">
    <property type="entry name" value="AMP-binding_C"/>
    <property type="match status" value="1"/>
</dbReference>
<dbReference type="EMBL" id="LPZR01000053">
    <property type="protein sequence ID" value="KYO55948.1"/>
    <property type="molecule type" value="Genomic_DNA"/>
</dbReference>